<accession>A0A2S1SHI4</accession>
<dbReference type="AlphaFoldDB" id="A0A2S1SHI4"/>
<gene>
    <name evidence="2" type="ORF">HYN49_08165</name>
</gene>
<dbReference type="KEGG" id="fpal:HYN49_08165"/>
<name>A0A2S1SHI4_9FLAO</name>
<dbReference type="Proteomes" id="UP000244937">
    <property type="component" value="Chromosome"/>
</dbReference>
<feature type="transmembrane region" description="Helical" evidence="1">
    <location>
        <begin position="37"/>
        <end position="55"/>
    </location>
</feature>
<evidence type="ECO:0008006" key="4">
    <source>
        <dbReference type="Google" id="ProtNLM"/>
    </source>
</evidence>
<dbReference type="PROSITE" id="PS51257">
    <property type="entry name" value="PROKAR_LIPOPROTEIN"/>
    <property type="match status" value="1"/>
</dbReference>
<keyword evidence="1" id="KW-1133">Transmembrane helix</keyword>
<evidence type="ECO:0000256" key="1">
    <source>
        <dbReference type="SAM" id="Phobius"/>
    </source>
</evidence>
<evidence type="ECO:0000313" key="3">
    <source>
        <dbReference type="Proteomes" id="UP000244937"/>
    </source>
</evidence>
<keyword evidence="3" id="KW-1185">Reference proteome</keyword>
<feature type="transmembrane region" description="Helical" evidence="1">
    <location>
        <begin position="7"/>
        <end position="25"/>
    </location>
</feature>
<reference evidence="2 3" key="1">
    <citation type="submission" date="2018-05" db="EMBL/GenBank/DDBJ databases">
        <title>Genome sequencing of Flavobacterium sp. HYN0049.</title>
        <authorList>
            <person name="Yi H."/>
            <person name="Baek C."/>
        </authorList>
    </citation>
    <scope>NUCLEOTIDE SEQUENCE [LARGE SCALE GENOMIC DNA]</scope>
    <source>
        <strain evidence="2 3">HYN0049</strain>
    </source>
</reference>
<organism evidence="2 3">
    <name type="scientific">Flavobacterium pallidum</name>
    <dbReference type="NCBI Taxonomy" id="2172098"/>
    <lineage>
        <taxon>Bacteria</taxon>
        <taxon>Pseudomonadati</taxon>
        <taxon>Bacteroidota</taxon>
        <taxon>Flavobacteriia</taxon>
        <taxon>Flavobacteriales</taxon>
        <taxon>Flavobacteriaceae</taxon>
        <taxon>Flavobacterium</taxon>
    </lineage>
</organism>
<keyword evidence="1" id="KW-0812">Transmembrane</keyword>
<proteinExistence type="predicted"/>
<sequence>MENKRRNNGGVIILMGCIILGIYFPKINFEKIRTVDIGLLASLAVFISCGVYILIKSKNNRQRQ</sequence>
<dbReference type="EMBL" id="CP029187">
    <property type="protein sequence ID" value="AWI25874.1"/>
    <property type="molecule type" value="Genomic_DNA"/>
</dbReference>
<keyword evidence="1" id="KW-0472">Membrane</keyword>
<evidence type="ECO:0000313" key="2">
    <source>
        <dbReference type="EMBL" id="AWI25874.1"/>
    </source>
</evidence>
<protein>
    <recommendedName>
        <fullName evidence="4">DUF3098 domain-containing protein</fullName>
    </recommendedName>
</protein>